<organism evidence="4 5">
    <name type="scientific">Prunus dulcis</name>
    <name type="common">Almond</name>
    <name type="synonym">Amygdalus dulcis</name>
    <dbReference type="NCBI Taxonomy" id="3755"/>
    <lineage>
        <taxon>Eukaryota</taxon>
        <taxon>Viridiplantae</taxon>
        <taxon>Streptophyta</taxon>
        <taxon>Embryophyta</taxon>
        <taxon>Tracheophyta</taxon>
        <taxon>Spermatophyta</taxon>
        <taxon>Magnoliopsida</taxon>
        <taxon>eudicotyledons</taxon>
        <taxon>Gunneridae</taxon>
        <taxon>Pentapetalae</taxon>
        <taxon>rosids</taxon>
        <taxon>fabids</taxon>
        <taxon>Rosales</taxon>
        <taxon>Rosaceae</taxon>
        <taxon>Amygdaloideae</taxon>
        <taxon>Amygdaleae</taxon>
        <taxon>Prunus</taxon>
    </lineage>
</organism>
<dbReference type="GO" id="GO:0016746">
    <property type="term" value="F:acyltransferase activity"/>
    <property type="evidence" value="ECO:0007669"/>
    <property type="project" value="UniProtKB-KW"/>
</dbReference>
<keyword evidence="2" id="KW-0808">Transferase</keyword>
<sequence length="150" mass="16638">MALLFFATPPMRLQLKTEKIYQQLKKSLSEALTSFYVFACHTSLLICQLWAHSSKLGSAQRPIRVKAATSLIWSCGMNASKLSSGFSKSSMVSHSVNIRKRVVPPLPPTSVGNLVGDYAATVEETGIELKELVSRLRKGWLNLMKTIPRD</sequence>
<gene>
    <name evidence="4" type="ORF">ALMOND_2B001374</name>
</gene>
<dbReference type="Gene3D" id="3.30.559.10">
    <property type="entry name" value="Chloramphenicol acetyltransferase-like domain"/>
    <property type="match status" value="1"/>
</dbReference>
<reference evidence="5" key="1">
    <citation type="journal article" date="2020" name="Plant J.">
        <title>Transposons played a major role in the diversification between the closely related almond and peach genomes: results from the almond genome sequence.</title>
        <authorList>
            <person name="Alioto T."/>
            <person name="Alexiou K.G."/>
            <person name="Bardil A."/>
            <person name="Barteri F."/>
            <person name="Castanera R."/>
            <person name="Cruz F."/>
            <person name="Dhingra A."/>
            <person name="Duval H."/>
            <person name="Fernandez I Marti A."/>
            <person name="Frias L."/>
            <person name="Galan B."/>
            <person name="Garcia J.L."/>
            <person name="Howad W."/>
            <person name="Gomez-Garrido J."/>
            <person name="Gut M."/>
            <person name="Julca I."/>
            <person name="Morata J."/>
            <person name="Puigdomenech P."/>
            <person name="Ribeca P."/>
            <person name="Rubio Cabetas M.J."/>
            <person name="Vlasova A."/>
            <person name="Wirthensohn M."/>
            <person name="Garcia-Mas J."/>
            <person name="Gabaldon T."/>
            <person name="Casacuberta J.M."/>
            <person name="Arus P."/>
        </authorList>
    </citation>
    <scope>NUCLEOTIDE SEQUENCE [LARGE SCALE GENOMIC DNA]</scope>
    <source>
        <strain evidence="5">cv. Texas</strain>
    </source>
</reference>
<dbReference type="PANTHER" id="PTHR31623:SF122">
    <property type="entry name" value="HXXXD-TYPE ACYL-TRANSFERASE FAMILY PROTEIN"/>
    <property type="match status" value="1"/>
</dbReference>
<dbReference type="EMBL" id="CABIKO010000007">
    <property type="protein sequence ID" value="VVA13224.1"/>
    <property type="molecule type" value="Genomic_DNA"/>
</dbReference>
<evidence type="ECO:0000313" key="5">
    <source>
        <dbReference type="Proteomes" id="UP000327085"/>
    </source>
</evidence>
<dbReference type="InterPro" id="IPR023213">
    <property type="entry name" value="CAT-like_dom_sf"/>
</dbReference>
<dbReference type="Gramene" id="VVA13224">
    <property type="protein sequence ID" value="VVA13224"/>
    <property type="gene ID" value="Prudul26B001374"/>
</dbReference>
<keyword evidence="3" id="KW-0012">Acyltransferase</keyword>
<dbReference type="InParanoid" id="A0A5E4EBX2"/>
<dbReference type="AlphaFoldDB" id="A0A5E4EBX2"/>
<dbReference type="PANTHER" id="PTHR31623">
    <property type="entry name" value="F21J9.9"/>
    <property type="match status" value="1"/>
</dbReference>
<dbReference type="Proteomes" id="UP000327085">
    <property type="component" value="Chromosome 1"/>
</dbReference>
<evidence type="ECO:0000256" key="1">
    <source>
        <dbReference type="ARBA" id="ARBA00009861"/>
    </source>
</evidence>
<dbReference type="Pfam" id="PF02458">
    <property type="entry name" value="Transferase"/>
    <property type="match status" value="1"/>
</dbReference>
<name>A0A5E4EBX2_PRUDU</name>
<evidence type="ECO:0000256" key="3">
    <source>
        <dbReference type="ARBA" id="ARBA00023315"/>
    </source>
</evidence>
<evidence type="ECO:0000256" key="2">
    <source>
        <dbReference type="ARBA" id="ARBA00022679"/>
    </source>
</evidence>
<proteinExistence type="inferred from homology"/>
<protein>
    <submittedName>
        <fullName evidence="4">PREDICTED: vinorine synthase</fullName>
    </submittedName>
</protein>
<comment type="similarity">
    <text evidence="1">Belongs to the plant acyltransferase family.</text>
</comment>
<evidence type="ECO:0000313" key="4">
    <source>
        <dbReference type="EMBL" id="VVA13224.1"/>
    </source>
</evidence>
<accession>A0A5E4EBX2</accession>